<keyword evidence="3" id="KW-1185">Reference proteome</keyword>
<dbReference type="InterPro" id="IPR012675">
    <property type="entry name" value="Beta-grasp_dom_sf"/>
</dbReference>
<organism evidence="2 3">
    <name type="scientific">Ceratocystis pirilliformis</name>
    <dbReference type="NCBI Taxonomy" id="259994"/>
    <lineage>
        <taxon>Eukaryota</taxon>
        <taxon>Fungi</taxon>
        <taxon>Dikarya</taxon>
        <taxon>Ascomycota</taxon>
        <taxon>Pezizomycotina</taxon>
        <taxon>Sordariomycetes</taxon>
        <taxon>Hypocreomycetidae</taxon>
        <taxon>Microascales</taxon>
        <taxon>Ceratocystidaceae</taxon>
        <taxon>Ceratocystis</taxon>
    </lineage>
</organism>
<evidence type="ECO:0000313" key="2">
    <source>
        <dbReference type="EMBL" id="KAL1894324.1"/>
    </source>
</evidence>
<dbReference type="PANTHER" id="PTHR33359:SF1">
    <property type="entry name" value="MOLYBDOPTERIN SYNTHASE SULFUR CARRIER SUBUNIT"/>
    <property type="match status" value="1"/>
</dbReference>
<dbReference type="SUPFAM" id="SSF54285">
    <property type="entry name" value="MoaD/ThiS"/>
    <property type="match status" value="1"/>
</dbReference>
<dbReference type="Proteomes" id="UP001583280">
    <property type="component" value="Unassembled WGS sequence"/>
</dbReference>
<evidence type="ECO:0000313" key="3">
    <source>
        <dbReference type="Proteomes" id="UP001583280"/>
    </source>
</evidence>
<comment type="caution">
    <text evidence="2">The sequence shown here is derived from an EMBL/GenBank/DDBJ whole genome shotgun (WGS) entry which is preliminary data.</text>
</comment>
<accession>A0ABR3Z123</accession>
<dbReference type="InterPro" id="IPR044672">
    <property type="entry name" value="MOCS2A"/>
</dbReference>
<sequence>MANNTASTFTILYFANASTFAGCESEELAAPLPVAQLYETLEKKYPGMQSAVLSCSMVAVNTEYVDLTDEAAVICAGDEHNFHPEVAESYQAFD</sequence>
<dbReference type="EMBL" id="JAWDJO010000092">
    <property type="protein sequence ID" value="KAL1894324.1"/>
    <property type="molecule type" value="Genomic_DNA"/>
</dbReference>
<reference evidence="2 3" key="1">
    <citation type="journal article" date="2024" name="IMA Fungus">
        <title>IMA Genome - F19 : A genome assembly and annotation guide to empower mycologists, including annotated draft genome sequences of Ceratocystis pirilliformis, Diaporthe australafricana, Fusarium ophioides, Paecilomyces lecythidis, and Sporothrix stenoceras.</title>
        <authorList>
            <person name="Aylward J."/>
            <person name="Wilson A.M."/>
            <person name="Visagie C.M."/>
            <person name="Spraker J."/>
            <person name="Barnes I."/>
            <person name="Buitendag C."/>
            <person name="Ceriani C."/>
            <person name="Del Mar Angel L."/>
            <person name="du Plessis D."/>
            <person name="Fuchs T."/>
            <person name="Gasser K."/>
            <person name="Kramer D."/>
            <person name="Li W."/>
            <person name="Munsamy K."/>
            <person name="Piso A."/>
            <person name="Price J.L."/>
            <person name="Sonnekus B."/>
            <person name="Thomas C."/>
            <person name="van der Nest A."/>
            <person name="van Dijk A."/>
            <person name="van Heerden A."/>
            <person name="van Vuuren N."/>
            <person name="Yilmaz N."/>
            <person name="Duong T.A."/>
            <person name="van der Merwe N.A."/>
            <person name="Wingfield M.J."/>
            <person name="Wingfield B.D."/>
        </authorList>
    </citation>
    <scope>NUCLEOTIDE SEQUENCE [LARGE SCALE GENOMIC DNA]</scope>
    <source>
        <strain evidence="2 3">CMW 12675</strain>
    </source>
</reference>
<dbReference type="PANTHER" id="PTHR33359">
    <property type="entry name" value="MOLYBDOPTERIN SYNTHASE SULFUR CARRIER SUBUNIT"/>
    <property type="match status" value="1"/>
</dbReference>
<dbReference type="Pfam" id="PF02597">
    <property type="entry name" value="ThiS"/>
    <property type="match status" value="1"/>
</dbReference>
<gene>
    <name evidence="2" type="ORF">Cpir12675_003706</name>
</gene>
<evidence type="ECO:0008006" key="4">
    <source>
        <dbReference type="Google" id="ProtNLM"/>
    </source>
</evidence>
<dbReference type="InterPro" id="IPR003749">
    <property type="entry name" value="ThiS/MoaD-like"/>
</dbReference>
<keyword evidence="1" id="KW-0547">Nucleotide-binding</keyword>
<proteinExistence type="predicted"/>
<dbReference type="Gene3D" id="3.10.20.30">
    <property type="match status" value="1"/>
</dbReference>
<name>A0ABR3Z123_9PEZI</name>
<dbReference type="CDD" id="cd00754">
    <property type="entry name" value="Ubl_MoaD"/>
    <property type="match status" value="1"/>
</dbReference>
<protein>
    <recommendedName>
        <fullName evidence="4">Molybdopterin synthase sulfur carrier subunit</fullName>
    </recommendedName>
</protein>
<evidence type="ECO:0000256" key="1">
    <source>
        <dbReference type="ARBA" id="ARBA00022741"/>
    </source>
</evidence>
<dbReference type="InterPro" id="IPR016155">
    <property type="entry name" value="Mopterin_synth/thiamin_S_b"/>
</dbReference>